<dbReference type="GO" id="GO:0006082">
    <property type="term" value="P:organic acid metabolic process"/>
    <property type="evidence" value="ECO:0007669"/>
    <property type="project" value="TreeGrafter"/>
</dbReference>
<dbReference type="InterPro" id="IPR036396">
    <property type="entry name" value="Cyt_P450_sf"/>
</dbReference>
<dbReference type="OrthoDB" id="6486579at2759"/>
<feature type="compositionally biased region" description="Polar residues" evidence="7">
    <location>
        <begin position="272"/>
        <end position="289"/>
    </location>
</feature>
<evidence type="ECO:0000256" key="8">
    <source>
        <dbReference type="SAM" id="Phobius"/>
    </source>
</evidence>
<dbReference type="InterPro" id="IPR050182">
    <property type="entry name" value="Cytochrome_P450_fam2"/>
</dbReference>
<evidence type="ECO:0008006" key="11">
    <source>
        <dbReference type="Google" id="ProtNLM"/>
    </source>
</evidence>
<proteinExistence type="inferred from homology"/>
<feature type="transmembrane region" description="Helical" evidence="8">
    <location>
        <begin position="20"/>
        <end position="41"/>
    </location>
</feature>
<gene>
    <name evidence="9" type="ORF">HPB48_017651</name>
</gene>
<comment type="caution">
    <text evidence="9">The sequence shown here is derived from an EMBL/GenBank/DDBJ whole genome shotgun (WGS) entry which is preliminary data.</text>
</comment>
<keyword evidence="10" id="KW-1185">Reference proteome</keyword>
<dbReference type="GO" id="GO:0005737">
    <property type="term" value="C:cytoplasm"/>
    <property type="evidence" value="ECO:0007669"/>
    <property type="project" value="TreeGrafter"/>
</dbReference>
<feature type="binding site" description="axial binding residue" evidence="5">
    <location>
        <position position="436"/>
    </location>
    <ligand>
        <name>heme</name>
        <dbReference type="ChEBI" id="CHEBI:30413"/>
    </ligand>
    <ligandPart>
        <name>Fe</name>
        <dbReference type="ChEBI" id="CHEBI:18248"/>
    </ligandPart>
</feature>
<evidence type="ECO:0000256" key="2">
    <source>
        <dbReference type="ARBA" id="ARBA00022723"/>
    </source>
</evidence>
<protein>
    <recommendedName>
        <fullName evidence="11">Cytochrome P450</fullName>
    </recommendedName>
</protein>
<evidence type="ECO:0000313" key="10">
    <source>
        <dbReference type="Proteomes" id="UP000821853"/>
    </source>
</evidence>
<evidence type="ECO:0000256" key="6">
    <source>
        <dbReference type="RuleBase" id="RU000461"/>
    </source>
</evidence>
<name>A0A9J6GX50_HAELO</name>
<evidence type="ECO:0000256" key="1">
    <source>
        <dbReference type="ARBA" id="ARBA00010617"/>
    </source>
</evidence>
<evidence type="ECO:0000256" key="3">
    <source>
        <dbReference type="ARBA" id="ARBA00023004"/>
    </source>
</evidence>
<keyword evidence="2 5" id="KW-0479">Metal-binding</keyword>
<dbReference type="Gene3D" id="1.10.630.10">
    <property type="entry name" value="Cytochrome P450"/>
    <property type="match status" value="2"/>
</dbReference>
<comment type="cofactor">
    <cofactor evidence="5">
        <name>heme</name>
        <dbReference type="ChEBI" id="CHEBI:30413"/>
    </cofactor>
</comment>
<dbReference type="VEuPathDB" id="VectorBase:HLOH_046040"/>
<dbReference type="PANTHER" id="PTHR24300:SF375">
    <property type="entry name" value="CYTOCHROME P450 FAMILY"/>
    <property type="match status" value="1"/>
</dbReference>
<dbReference type="SUPFAM" id="SSF48264">
    <property type="entry name" value="Cytochrome P450"/>
    <property type="match status" value="1"/>
</dbReference>
<keyword evidence="4 6" id="KW-0503">Monooxygenase</keyword>
<keyword evidence="8" id="KW-0812">Transmembrane</keyword>
<evidence type="ECO:0000313" key="9">
    <source>
        <dbReference type="EMBL" id="KAH9379771.1"/>
    </source>
</evidence>
<keyword evidence="6" id="KW-0560">Oxidoreductase</keyword>
<dbReference type="OMA" id="TFARMEI"/>
<dbReference type="GO" id="GO:0016712">
    <property type="term" value="F:oxidoreductase activity, acting on paired donors, with incorporation or reduction of molecular oxygen, reduced flavin or flavoprotein as one donor, and incorporation of one atom of oxygen"/>
    <property type="evidence" value="ECO:0007669"/>
    <property type="project" value="TreeGrafter"/>
</dbReference>
<dbReference type="EMBL" id="JABSTR010000010">
    <property type="protein sequence ID" value="KAH9379771.1"/>
    <property type="molecule type" value="Genomic_DNA"/>
</dbReference>
<accession>A0A9J6GX50</accession>
<reference evidence="9 10" key="1">
    <citation type="journal article" date="2020" name="Cell">
        <title>Large-Scale Comparative Analyses of Tick Genomes Elucidate Their Genetic Diversity and Vector Capacities.</title>
        <authorList>
            <consortium name="Tick Genome and Microbiome Consortium (TIGMIC)"/>
            <person name="Jia N."/>
            <person name="Wang J."/>
            <person name="Shi W."/>
            <person name="Du L."/>
            <person name="Sun Y."/>
            <person name="Zhan W."/>
            <person name="Jiang J.F."/>
            <person name="Wang Q."/>
            <person name="Zhang B."/>
            <person name="Ji P."/>
            <person name="Bell-Sakyi L."/>
            <person name="Cui X.M."/>
            <person name="Yuan T.T."/>
            <person name="Jiang B.G."/>
            <person name="Yang W.F."/>
            <person name="Lam T.T."/>
            <person name="Chang Q.C."/>
            <person name="Ding S.J."/>
            <person name="Wang X.J."/>
            <person name="Zhu J.G."/>
            <person name="Ruan X.D."/>
            <person name="Zhao L."/>
            <person name="Wei J.T."/>
            <person name="Ye R.Z."/>
            <person name="Que T.C."/>
            <person name="Du C.H."/>
            <person name="Zhou Y.H."/>
            <person name="Cheng J.X."/>
            <person name="Dai P.F."/>
            <person name="Guo W.B."/>
            <person name="Han X.H."/>
            <person name="Huang E.J."/>
            <person name="Li L.F."/>
            <person name="Wei W."/>
            <person name="Gao Y.C."/>
            <person name="Liu J.Z."/>
            <person name="Shao H.Z."/>
            <person name="Wang X."/>
            <person name="Wang C.C."/>
            <person name="Yang T.C."/>
            <person name="Huo Q.B."/>
            <person name="Li W."/>
            <person name="Chen H.Y."/>
            <person name="Chen S.E."/>
            <person name="Zhou L.G."/>
            <person name="Ni X.B."/>
            <person name="Tian J.H."/>
            <person name="Sheng Y."/>
            <person name="Liu T."/>
            <person name="Pan Y.S."/>
            <person name="Xia L.Y."/>
            <person name="Li J."/>
            <person name="Zhao F."/>
            <person name="Cao W.C."/>
        </authorList>
    </citation>
    <scope>NUCLEOTIDE SEQUENCE [LARGE SCALE GENOMIC DNA]</scope>
    <source>
        <strain evidence="9">HaeL-2018</strain>
    </source>
</reference>
<dbReference type="InterPro" id="IPR001128">
    <property type="entry name" value="Cyt_P450"/>
</dbReference>
<comment type="similarity">
    <text evidence="1 6">Belongs to the cytochrome P450 family.</text>
</comment>
<keyword evidence="8" id="KW-0472">Membrane</keyword>
<evidence type="ECO:0000256" key="7">
    <source>
        <dbReference type="SAM" id="MobiDB-lite"/>
    </source>
</evidence>
<sequence length="468" mass="53494">MSWANTHDGRAVAGGVWTPYQFTLFFVPLLTVVAGLIRCWLWRARVPPGTRVPPMPPASSIRGHAEVLAFGFHRKKAMEWAKQLGPVIRLKWNFADIVVLNDFKSVKQFMNTKQILDRSHCFLLKREYYSGVGSVNGETWVANRKFCLGMLRDLGFAKTAMEDNMMDEFSHLEKRIGNTKGAPINVQEYIQPCALNNIASFVYGKRLPIDHPERHQLQRLVAKLYWPLLKGPIQLFLPPIVRRILEHLPFTRLGQVNACMKELEKFNDSTKQENAPNASSVSTLLSPTDSPRKRHHGMVRTPHVYWNLLVNANNPDTIQARVQKEIDDVVGSERSPTWEDRKRMPFTLACIWEVDRWKTGSPLGVARECSEDVVIGEFFIPKGTTVLPNLWAVHNDPTFWKDPEKFDPARFLNEDGSIVSPKPEQLLPFSIGRRSCPGEMFALMEVFLMTTFLLQKYASVPDRDVKIN</sequence>
<dbReference type="Pfam" id="PF00067">
    <property type="entry name" value="p450"/>
    <property type="match status" value="2"/>
</dbReference>
<dbReference type="PANTHER" id="PTHR24300">
    <property type="entry name" value="CYTOCHROME P450 508A4-RELATED"/>
    <property type="match status" value="1"/>
</dbReference>
<evidence type="ECO:0000256" key="4">
    <source>
        <dbReference type="ARBA" id="ARBA00023033"/>
    </source>
</evidence>
<dbReference type="GO" id="GO:0005506">
    <property type="term" value="F:iron ion binding"/>
    <property type="evidence" value="ECO:0007669"/>
    <property type="project" value="InterPro"/>
</dbReference>
<dbReference type="PRINTS" id="PR00463">
    <property type="entry name" value="EP450I"/>
</dbReference>
<feature type="region of interest" description="Disordered" evidence="7">
    <location>
        <begin position="267"/>
        <end position="296"/>
    </location>
</feature>
<keyword evidence="3 5" id="KW-0408">Iron</keyword>
<keyword evidence="5 6" id="KW-0349">Heme</keyword>
<organism evidence="9 10">
    <name type="scientific">Haemaphysalis longicornis</name>
    <name type="common">Bush tick</name>
    <dbReference type="NCBI Taxonomy" id="44386"/>
    <lineage>
        <taxon>Eukaryota</taxon>
        <taxon>Metazoa</taxon>
        <taxon>Ecdysozoa</taxon>
        <taxon>Arthropoda</taxon>
        <taxon>Chelicerata</taxon>
        <taxon>Arachnida</taxon>
        <taxon>Acari</taxon>
        <taxon>Parasitiformes</taxon>
        <taxon>Ixodida</taxon>
        <taxon>Ixodoidea</taxon>
        <taxon>Ixodidae</taxon>
        <taxon>Haemaphysalinae</taxon>
        <taxon>Haemaphysalis</taxon>
    </lineage>
</organism>
<dbReference type="Proteomes" id="UP000821853">
    <property type="component" value="Chromosome 8"/>
</dbReference>
<dbReference type="InterPro" id="IPR017972">
    <property type="entry name" value="Cyt_P450_CS"/>
</dbReference>
<keyword evidence="8" id="KW-1133">Transmembrane helix</keyword>
<dbReference type="GO" id="GO:0006805">
    <property type="term" value="P:xenobiotic metabolic process"/>
    <property type="evidence" value="ECO:0007669"/>
    <property type="project" value="TreeGrafter"/>
</dbReference>
<dbReference type="InterPro" id="IPR002401">
    <property type="entry name" value="Cyt_P450_E_grp-I"/>
</dbReference>
<dbReference type="AlphaFoldDB" id="A0A9J6GX50"/>
<dbReference type="PROSITE" id="PS00086">
    <property type="entry name" value="CYTOCHROME_P450"/>
    <property type="match status" value="1"/>
</dbReference>
<dbReference type="GO" id="GO:0020037">
    <property type="term" value="F:heme binding"/>
    <property type="evidence" value="ECO:0007669"/>
    <property type="project" value="InterPro"/>
</dbReference>
<evidence type="ECO:0000256" key="5">
    <source>
        <dbReference type="PIRSR" id="PIRSR602401-1"/>
    </source>
</evidence>